<dbReference type="Proteomes" id="UP000326565">
    <property type="component" value="Unassembled WGS sequence"/>
</dbReference>
<dbReference type="EMBL" id="ML732279">
    <property type="protein sequence ID" value="KAB8071206.1"/>
    <property type="molecule type" value="Genomic_DNA"/>
</dbReference>
<feature type="region of interest" description="Disordered" evidence="1">
    <location>
        <begin position="147"/>
        <end position="168"/>
    </location>
</feature>
<gene>
    <name evidence="3" type="ORF">BDV29DRAFT_159690</name>
</gene>
<name>A0A5N5WRQ4_9EURO</name>
<accession>A0A5N5WRQ4</accession>
<keyword evidence="2" id="KW-0812">Transmembrane</keyword>
<keyword evidence="2" id="KW-0472">Membrane</keyword>
<evidence type="ECO:0000256" key="1">
    <source>
        <dbReference type="SAM" id="MobiDB-lite"/>
    </source>
</evidence>
<dbReference type="AlphaFoldDB" id="A0A5N5WRQ4"/>
<feature type="region of interest" description="Disordered" evidence="1">
    <location>
        <begin position="1"/>
        <end position="22"/>
    </location>
</feature>
<evidence type="ECO:0000313" key="4">
    <source>
        <dbReference type="Proteomes" id="UP000326565"/>
    </source>
</evidence>
<protein>
    <submittedName>
        <fullName evidence="3">Uncharacterized protein</fullName>
    </submittedName>
</protein>
<organism evidence="3 4">
    <name type="scientific">Aspergillus leporis</name>
    <dbReference type="NCBI Taxonomy" id="41062"/>
    <lineage>
        <taxon>Eukaryota</taxon>
        <taxon>Fungi</taxon>
        <taxon>Dikarya</taxon>
        <taxon>Ascomycota</taxon>
        <taxon>Pezizomycotina</taxon>
        <taxon>Eurotiomycetes</taxon>
        <taxon>Eurotiomycetidae</taxon>
        <taxon>Eurotiales</taxon>
        <taxon>Aspergillaceae</taxon>
        <taxon>Aspergillus</taxon>
        <taxon>Aspergillus subgen. Circumdati</taxon>
    </lineage>
</organism>
<reference evidence="3 4" key="1">
    <citation type="submission" date="2019-04" db="EMBL/GenBank/DDBJ databases">
        <title>Friends and foes A comparative genomics study of 23 Aspergillus species from section Flavi.</title>
        <authorList>
            <consortium name="DOE Joint Genome Institute"/>
            <person name="Kjaerbolling I."/>
            <person name="Vesth T."/>
            <person name="Frisvad J.C."/>
            <person name="Nybo J.L."/>
            <person name="Theobald S."/>
            <person name="Kildgaard S."/>
            <person name="Isbrandt T."/>
            <person name="Kuo A."/>
            <person name="Sato A."/>
            <person name="Lyhne E.K."/>
            <person name="Kogle M.E."/>
            <person name="Wiebenga A."/>
            <person name="Kun R.S."/>
            <person name="Lubbers R.J."/>
            <person name="Makela M.R."/>
            <person name="Barry K."/>
            <person name="Chovatia M."/>
            <person name="Clum A."/>
            <person name="Daum C."/>
            <person name="Haridas S."/>
            <person name="He G."/>
            <person name="LaButti K."/>
            <person name="Lipzen A."/>
            <person name="Mondo S."/>
            <person name="Riley R."/>
            <person name="Salamov A."/>
            <person name="Simmons B.A."/>
            <person name="Magnuson J.K."/>
            <person name="Henrissat B."/>
            <person name="Mortensen U.H."/>
            <person name="Larsen T.O."/>
            <person name="Devries R.P."/>
            <person name="Grigoriev I.V."/>
            <person name="Machida M."/>
            <person name="Baker S.E."/>
            <person name="Andersen M.R."/>
        </authorList>
    </citation>
    <scope>NUCLEOTIDE SEQUENCE [LARGE SCALE GENOMIC DNA]</scope>
    <source>
        <strain evidence="3 4">CBS 151.66</strain>
    </source>
</reference>
<evidence type="ECO:0000313" key="3">
    <source>
        <dbReference type="EMBL" id="KAB8071206.1"/>
    </source>
</evidence>
<keyword evidence="4" id="KW-1185">Reference proteome</keyword>
<evidence type="ECO:0000256" key="2">
    <source>
        <dbReference type="SAM" id="Phobius"/>
    </source>
</evidence>
<proteinExistence type="predicted"/>
<sequence>MGATKRTGQFYPGRLPRQPPRKGTICYDKLQSTPVKLTNQLVWFLPEELATGCECNIEEGRKHSDIVQVLLPTSTSHLSQEVHKIDHGINGAVIFGYNSLHPWYWPETVEPSKTSIPSTFDPVKDRSSHLSTDSGIGNSLGLSAATEADSGFESSTSQHIAEQSSDQRPGRMEIFPSLATAVYTVGIICALHEALMAARVLFDSYP</sequence>
<keyword evidence="2" id="KW-1133">Transmembrane helix</keyword>
<feature type="compositionally biased region" description="Polar residues" evidence="1">
    <location>
        <begin position="152"/>
        <end position="167"/>
    </location>
</feature>
<feature type="transmembrane region" description="Helical" evidence="2">
    <location>
        <begin position="178"/>
        <end position="202"/>
    </location>
</feature>
<dbReference type="OrthoDB" id="1658288at2759"/>